<name>A0AAV7QLP2_PLEWA</name>
<accession>A0AAV7QLP2</accession>
<gene>
    <name evidence="1" type="ORF">NDU88_007390</name>
</gene>
<organism evidence="1 2">
    <name type="scientific">Pleurodeles waltl</name>
    <name type="common">Iberian ribbed newt</name>
    <dbReference type="NCBI Taxonomy" id="8319"/>
    <lineage>
        <taxon>Eukaryota</taxon>
        <taxon>Metazoa</taxon>
        <taxon>Chordata</taxon>
        <taxon>Craniata</taxon>
        <taxon>Vertebrata</taxon>
        <taxon>Euteleostomi</taxon>
        <taxon>Amphibia</taxon>
        <taxon>Batrachia</taxon>
        <taxon>Caudata</taxon>
        <taxon>Salamandroidea</taxon>
        <taxon>Salamandridae</taxon>
        <taxon>Pleurodelinae</taxon>
        <taxon>Pleurodeles</taxon>
    </lineage>
</organism>
<keyword evidence="2" id="KW-1185">Reference proteome</keyword>
<comment type="caution">
    <text evidence="1">The sequence shown here is derived from an EMBL/GenBank/DDBJ whole genome shotgun (WGS) entry which is preliminary data.</text>
</comment>
<dbReference type="Proteomes" id="UP001066276">
    <property type="component" value="Chromosome 6"/>
</dbReference>
<dbReference type="EMBL" id="JANPWB010000010">
    <property type="protein sequence ID" value="KAJ1141053.1"/>
    <property type="molecule type" value="Genomic_DNA"/>
</dbReference>
<dbReference type="AlphaFoldDB" id="A0AAV7QLP2"/>
<evidence type="ECO:0000313" key="1">
    <source>
        <dbReference type="EMBL" id="KAJ1141053.1"/>
    </source>
</evidence>
<protein>
    <submittedName>
        <fullName evidence="1">Uncharacterized protein</fullName>
    </submittedName>
</protein>
<reference evidence="1" key="1">
    <citation type="journal article" date="2022" name="bioRxiv">
        <title>Sequencing and chromosome-scale assembly of the giantPleurodeles waltlgenome.</title>
        <authorList>
            <person name="Brown T."/>
            <person name="Elewa A."/>
            <person name="Iarovenko S."/>
            <person name="Subramanian E."/>
            <person name="Araus A.J."/>
            <person name="Petzold A."/>
            <person name="Susuki M."/>
            <person name="Suzuki K.-i.T."/>
            <person name="Hayashi T."/>
            <person name="Toyoda A."/>
            <person name="Oliveira C."/>
            <person name="Osipova E."/>
            <person name="Leigh N.D."/>
            <person name="Simon A."/>
            <person name="Yun M.H."/>
        </authorList>
    </citation>
    <scope>NUCLEOTIDE SEQUENCE</scope>
    <source>
        <strain evidence="1">20211129_DDA</strain>
        <tissue evidence="1">Liver</tissue>
    </source>
</reference>
<evidence type="ECO:0000313" key="2">
    <source>
        <dbReference type="Proteomes" id="UP001066276"/>
    </source>
</evidence>
<proteinExistence type="predicted"/>
<sequence>MCASVCVHVPYVVLKCSMPGWQQELEGQVAAQRRLSLARLGDACLGRLGHRPQGTQGVPLTCMPLKQGWFGKTSIQALLNGPLVEAQPPAVLPPLTSVILVHQPKMDHVPQTKAAAGLEAWVLHRTWMGHFHSQNNYRLPVRIHQNDPIVGLDLSCLEEAPDL</sequence>